<dbReference type="Proteomes" id="UP000016924">
    <property type="component" value="Unassembled WGS sequence"/>
</dbReference>
<dbReference type="EMBL" id="JH767556">
    <property type="protein sequence ID" value="EON61721.1"/>
    <property type="molecule type" value="Genomic_DNA"/>
</dbReference>
<protein>
    <submittedName>
        <fullName evidence="1">Uncharacterized protein</fullName>
    </submittedName>
</protein>
<name>R7YJB9_CONA1</name>
<keyword evidence="2" id="KW-1185">Reference proteome</keyword>
<evidence type="ECO:0000313" key="2">
    <source>
        <dbReference type="Proteomes" id="UP000016924"/>
    </source>
</evidence>
<evidence type="ECO:0000313" key="1">
    <source>
        <dbReference type="EMBL" id="EON61721.1"/>
    </source>
</evidence>
<accession>R7YJB9</accession>
<organism evidence="1 2">
    <name type="scientific">Coniosporium apollinis (strain CBS 100218)</name>
    <name type="common">Rock-inhabiting black yeast</name>
    <dbReference type="NCBI Taxonomy" id="1168221"/>
    <lineage>
        <taxon>Eukaryota</taxon>
        <taxon>Fungi</taxon>
        <taxon>Dikarya</taxon>
        <taxon>Ascomycota</taxon>
        <taxon>Pezizomycotina</taxon>
        <taxon>Dothideomycetes</taxon>
        <taxon>Dothideomycetes incertae sedis</taxon>
        <taxon>Coniosporium</taxon>
    </lineage>
</organism>
<sequence>MGDKRIADVNIGDYLYDAENRPVLCIGVAPPEVGRMKEIKYQDFDSRQSVTFKHLERETSHLHLDILSDMFEQRSTAVDEELEKRRGTIL</sequence>
<dbReference type="RefSeq" id="XP_007777038.1">
    <property type="nucleotide sequence ID" value="XM_007778848.1"/>
</dbReference>
<dbReference type="AlphaFoldDB" id="R7YJB9"/>
<dbReference type="GeneID" id="19898248"/>
<proteinExistence type="predicted"/>
<dbReference type="HOGENOM" id="CLU_2440751_0_0_1"/>
<reference evidence="2" key="1">
    <citation type="submission" date="2012-06" db="EMBL/GenBank/DDBJ databases">
        <title>The genome sequence of Coniosporium apollinis CBS 100218.</title>
        <authorList>
            <consortium name="The Broad Institute Genome Sequencing Platform"/>
            <person name="Cuomo C."/>
            <person name="Gorbushina A."/>
            <person name="Noack S."/>
            <person name="Walker B."/>
            <person name="Young S.K."/>
            <person name="Zeng Q."/>
            <person name="Gargeya S."/>
            <person name="Fitzgerald M."/>
            <person name="Haas B."/>
            <person name="Abouelleil A."/>
            <person name="Alvarado L."/>
            <person name="Arachchi H.M."/>
            <person name="Berlin A.M."/>
            <person name="Chapman S.B."/>
            <person name="Goldberg J."/>
            <person name="Griggs A."/>
            <person name="Gujja S."/>
            <person name="Hansen M."/>
            <person name="Howarth C."/>
            <person name="Imamovic A."/>
            <person name="Larimer J."/>
            <person name="McCowan C."/>
            <person name="Montmayeur A."/>
            <person name="Murphy C."/>
            <person name="Neiman D."/>
            <person name="Pearson M."/>
            <person name="Priest M."/>
            <person name="Roberts A."/>
            <person name="Saif S."/>
            <person name="Shea T."/>
            <person name="Sisk P."/>
            <person name="Sykes S."/>
            <person name="Wortman J."/>
            <person name="Nusbaum C."/>
            <person name="Birren B."/>
        </authorList>
    </citation>
    <scope>NUCLEOTIDE SEQUENCE [LARGE SCALE GENOMIC DNA]</scope>
    <source>
        <strain evidence="2">CBS 100218</strain>
    </source>
</reference>
<dbReference type="STRING" id="1168221.R7YJB9"/>
<gene>
    <name evidence="1" type="ORF">W97_00937</name>
</gene>